<dbReference type="GO" id="GO:0005737">
    <property type="term" value="C:cytoplasm"/>
    <property type="evidence" value="ECO:0007669"/>
    <property type="project" value="TreeGrafter"/>
</dbReference>
<name>F4PTD9_CACFS</name>
<keyword evidence="10" id="KW-0472">Membrane</keyword>
<feature type="binding site" evidence="8">
    <location>
        <position position="404"/>
    </location>
    <ligand>
        <name>Zn(2+)</name>
        <dbReference type="ChEBI" id="CHEBI:29105"/>
        <note>catalytic</note>
    </ligand>
</feature>
<keyword evidence="10" id="KW-1133">Transmembrane helix</keyword>
<feature type="region of interest" description="Disordered" evidence="9">
    <location>
        <begin position="696"/>
        <end position="731"/>
    </location>
</feature>
<dbReference type="Gene3D" id="3.90.132.10">
    <property type="entry name" value="Leishmanolysin , domain 2"/>
    <property type="match status" value="2"/>
</dbReference>
<evidence type="ECO:0000256" key="4">
    <source>
        <dbReference type="ARBA" id="ARBA00022801"/>
    </source>
</evidence>
<dbReference type="FunFam" id="3.90.132.10:FF:000001">
    <property type="entry name" value="leishmanolysin-like peptidase isoform X2"/>
    <property type="match status" value="1"/>
</dbReference>
<accession>F4PTD9</accession>
<dbReference type="GO" id="GO:0046872">
    <property type="term" value="F:metal ion binding"/>
    <property type="evidence" value="ECO:0007669"/>
    <property type="project" value="UniProtKB-KW"/>
</dbReference>
<dbReference type="GO" id="GO:0004222">
    <property type="term" value="F:metalloendopeptidase activity"/>
    <property type="evidence" value="ECO:0007669"/>
    <property type="project" value="InterPro"/>
</dbReference>
<dbReference type="PANTHER" id="PTHR10942">
    <property type="entry name" value="LEISHMANOLYSIN-LIKE PEPTIDASE"/>
    <property type="match status" value="1"/>
</dbReference>
<evidence type="ECO:0000256" key="10">
    <source>
        <dbReference type="SAM" id="Phobius"/>
    </source>
</evidence>
<evidence type="ECO:0000256" key="3">
    <source>
        <dbReference type="ARBA" id="ARBA00022723"/>
    </source>
</evidence>
<comment type="cofactor">
    <cofactor evidence="8">
        <name>Zn(2+)</name>
        <dbReference type="ChEBI" id="CHEBI:29105"/>
    </cofactor>
    <text evidence="8">Binds 1 zinc ion per subunit.</text>
</comment>
<dbReference type="RefSeq" id="XP_004359511.1">
    <property type="nucleotide sequence ID" value="XM_004359454.1"/>
</dbReference>
<feature type="binding site" evidence="8">
    <location>
        <position position="317"/>
    </location>
    <ligand>
        <name>Zn(2+)</name>
        <dbReference type="ChEBI" id="CHEBI:29105"/>
        <note>catalytic</note>
    </ligand>
</feature>
<dbReference type="EMBL" id="GL883010">
    <property type="protein sequence ID" value="EGG21661.1"/>
    <property type="molecule type" value="Genomic_DNA"/>
</dbReference>
<dbReference type="GO" id="GO:0007155">
    <property type="term" value="P:cell adhesion"/>
    <property type="evidence" value="ECO:0007669"/>
    <property type="project" value="InterPro"/>
</dbReference>
<dbReference type="AlphaFoldDB" id="F4PTD9"/>
<organism evidence="11 12">
    <name type="scientific">Cavenderia fasciculata</name>
    <name type="common">Slime mold</name>
    <name type="synonym">Dictyostelium fasciculatum</name>
    <dbReference type="NCBI Taxonomy" id="261658"/>
    <lineage>
        <taxon>Eukaryota</taxon>
        <taxon>Amoebozoa</taxon>
        <taxon>Evosea</taxon>
        <taxon>Eumycetozoa</taxon>
        <taxon>Dictyostelia</taxon>
        <taxon>Acytosteliales</taxon>
        <taxon>Cavenderiaceae</taxon>
        <taxon>Cavenderia</taxon>
    </lineage>
</organism>
<keyword evidence="10" id="KW-0812">Transmembrane</keyword>
<dbReference type="Pfam" id="PF01457">
    <property type="entry name" value="Peptidase_M8"/>
    <property type="match status" value="2"/>
</dbReference>
<evidence type="ECO:0000256" key="9">
    <source>
        <dbReference type="SAM" id="MobiDB-lite"/>
    </source>
</evidence>
<dbReference type="OMA" id="MRTINIY"/>
<reference evidence="12" key="1">
    <citation type="journal article" date="2011" name="Genome Res.">
        <title>Phylogeny-wide analysis of social amoeba genomes highlights ancient origins for complex intercellular communication.</title>
        <authorList>
            <person name="Heidel A.J."/>
            <person name="Lawal H.M."/>
            <person name="Felder M."/>
            <person name="Schilde C."/>
            <person name="Helps N.R."/>
            <person name="Tunggal B."/>
            <person name="Rivero F."/>
            <person name="John U."/>
            <person name="Schleicher M."/>
            <person name="Eichinger L."/>
            <person name="Platzer M."/>
            <person name="Noegel A.A."/>
            <person name="Schaap P."/>
            <person name="Gloeckner G."/>
        </authorList>
    </citation>
    <scope>NUCLEOTIDE SEQUENCE [LARGE SCALE GENOMIC DNA]</scope>
    <source>
        <strain evidence="12">SH3</strain>
    </source>
</reference>
<feature type="binding site" evidence="8">
    <location>
        <position position="321"/>
    </location>
    <ligand>
        <name>Zn(2+)</name>
        <dbReference type="ChEBI" id="CHEBI:29105"/>
        <note>catalytic</note>
    </ligand>
</feature>
<evidence type="ECO:0008006" key="13">
    <source>
        <dbReference type="Google" id="ProtNLM"/>
    </source>
</evidence>
<evidence type="ECO:0000256" key="6">
    <source>
        <dbReference type="ARBA" id="ARBA00023049"/>
    </source>
</evidence>
<dbReference type="KEGG" id="dfa:DFA_01547"/>
<dbReference type="STRING" id="1054147.F4PTD9"/>
<gene>
    <name evidence="11" type="ORF">DFA_01547</name>
</gene>
<keyword evidence="5 8" id="KW-0862">Zinc</keyword>
<dbReference type="OrthoDB" id="527990at2759"/>
<keyword evidence="4" id="KW-0378">Hydrolase</keyword>
<evidence type="ECO:0000313" key="11">
    <source>
        <dbReference type="EMBL" id="EGG21661.1"/>
    </source>
</evidence>
<dbReference type="GO" id="GO:0016020">
    <property type="term" value="C:membrane"/>
    <property type="evidence" value="ECO:0007669"/>
    <property type="project" value="InterPro"/>
</dbReference>
<dbReference type="Proteomes" id="UP000007797">
    <property type="component" value="Unassembled WGS sequence"/>
</dbReference>
<evidence type="ECO:0000256" key="5">
    <source>
        <dbReference type="ARBA" id="ARBA00022833"/>
    </source>
</evidence>
<dbReference type="Gene3D" id="2.10.55.10">
    <property type="entry name" value="Leishmanolysin domain 3"/>
    <property type="match status" value="1"/>
</dbReference>
<keyword evidence="3 8" id="KW-0479">Metal-binding</keyword>
<protein>
    <recommendedName>
        <fullName evidence="13">Peptidase M8</fullName>
    </recommendedName>
</protein>
<keyword evidence="2" id="KW-0645">Protease</keyword>
<evidence type="ECO:0000256" key="7">
    <source>
        <dbReference type="PIRSR" id="PIRSR601577-1"/>
    </source>
</evidence>
<feature type="compositionally biased region" description="Polar residues" evidence="9">
    <location>
        <begin position="109"/>
        <end position="119"/>
    </location>
</feature>
<evidence type="ECO:0000256" key="1">
    <source>
        <dbReference type="ARBA" id="ARBA00005860"/>
    </source>
</evidence>
<dbReference type="SUPFAM" id="SSF55486">
    <property type="entry name" value="Metalloproteases ('zincins'), catalytic domain"/>
    <property type="match status" value="2"/>
</dbReference>
<dbReference type="PANTHER" id="PTHR10942:SF0">
    <property type="entry name" value="LEISHMANOLYSIN-LIKE PEPTIDASE"/>
    <property type="match status" value="1"/>
</dbReference>
<dbReference type="GeneID" id="14873986"/>
<feature type="transmembrane region" description="Helical" evidence="10">
    <location>
        <begin position="1252"/>
        <end position="1277"/>
    </location>
</feature>
<proteinExistence type="inferred from homology"/>
<evidence type="ECO:0000256" key="2">
    <source>
        <dbReference type="ARBA" id="ARBA00022670"/>
    </source>
</evidence>
<feature type="region of interest" description="Disordered" evidence="9">
    <location>
        <begin position="100"/>
        <end position="130"/>
    </location>
</feature>
<dbReference type="GO" id="GO:0006508">
    <property type="term" value="P:proteolysis"/>
    <property type="evidence" value="ECO:0007669"/>
    <property type="project" value="UniProtKB-KW"/>
</dbReference>
<sequence>MKIFFNTTTSLLVIIATTVLLLLSSHCVSIHAKQLLDISESPRDKQLFNEYASELLLLNGGVMPEVEEFSHTCIHDTLIGAETTTRANIEMAVTSTVSSSSSSAIPDVTGSNGDTSNKLPTATPPPPTSHPIRIIVNTTFLMSSLEPQTCFHIGQKVNISGPYGGVATQDCATIKSTPCVWTCTASDLVTTSYANAISSIVIDKVVNMYQSTLNISGTAKTNYVRAGLNTYPCSEQFIKLDPNWQTQGFDGDLILYVTSHPIPGSTLAYASACAQDQATGRPTVAFINMNPNRFTQFATPANRVGIDWEMYYRVLIHEVTHGLGFSRNLYNSFLDPTTGSKYTTSPTTTTTYQGVTPLGETYSRERYYLTTPTVTKFVREHFNCSSLIGAELENYGGSGTVMSHWKGTFFGEEMMLGSAQVKAPLTKLTLALLYDSGWYVLDDEVLNTKSEPLIWGKSLGCPFTETCTPESWAFPGYFPNASTVSNTRGCSATRSGKGYLIYGVDGSGGDLAPYQQHFKDKRTGGAFFFKDKCPYTDVYSTSYQQNTAYCFDTAATPNKNVYEVFGSDSLCFEYVPTGSSTIQNACWPQRCNPDNDTMEIGYNNQWFACNSGNQLISTGDGNTIVCPPNFNICGVVSSTLENHHDNNNNPSTLRRIIRAPLTDKQNELIEKYAAELRKLNNGEMPMDHAPLKHNCVHDHLTKDSPPQPSPIPSGPDAEVGQEQEQEPSAKFGGILQRPFRILLNTDYMNPQNEPQTCSYVNQKVTIGGPGSGTAQVACDSTGRTPCIWTCKAADVASQSYQNAIISIVGEKVVSFFEELLTVPTTYNQINKVSSSGTYACQRQGQYLKLDPTWSTTGFNADMVLFLSSHPVPGSTIAYAATCISDNVSGRPLVSFTNLNPSYFSPFVNATLRQGPDWELYFRVMVHEVTHSLGFSSSAMPGWINPNTGLKYPGGPLLIRTDMFETPSGQSYSRERYFLTTPFATQFVRDHFNCSDLIGPEMENVGGPGTNISHWKGTPFGEEDMIGYGQVIAPYTNLTLALLKDTGWYSINESAQAEPLIWGKGMGCAFPEGCSQKSWNYPGYWDFPAEGTNGGVKGCSATRSGKGYLLLAKYQQTLQPPFQHFEDPAVGGGYSFKDLCPYTDVYKSSQAENNVYCLDTSVTPDNSVYETFGANSYCYEYTKGGDDKINLACWVTRCSANNTLQVLYNQDWLTCDVGGKTISLPSNVTFHCPNDFYLCGVVPQVPSSLPYKYAISVATHTSAIVSFGSIIFLVSLLISIF</sequence>
<dbReference type="InterPro" id="IPR001577">
    <property type="entry name" value="Peptidase_M8"/>
</dbReference>
<keyword evidence="12" id="KW-1185">Reference proteome</keyword>
<evidence type="ECO:0000256" key="8">
    <source>
        <dbReference type="PIRSR" id="PIRSR601577-2"/>
    </source>
</evidence>
<dbReference type="Gene3D" id="3.10.170.20">
    <property type="match status" value="2"/>
</dbReference>
<evidence type="ECO:0000313" key="12">
    <source>
        <dbReference type="Proteomes" id="UP000007797"/>
    </source>
</evidence>
<comment type="similarity">
    <text evidence="1">Belongs to the peptidase M8 family.</text>
</comment>
<feature type="active site" evidence="7">
    <location>
        <position position="318"/>
    </location>
</feature>
<keyword evidence="6 8" id="KW-0482">Metalloprotease</keyword>